<dbReference type="InterPro" id="IPR003838">
    <property type="entry name" value="ABC3_permease_C"/>
</dbReference>
<feature type="transmembrane region" description="Helical" evidence="7">
    <location>
        <begin position="77"/>
        <end position="110"/>
    </location>
</feature>
<comment type="subcellular location">
    <subcellularLocation>
        <location evidence="1">Cell membrane</location>
        <topology evidence="1">Multi-pass membrane protein</topology>
    </subcellularLocation>
</comment>
<keyword evidence="5 7" id="KW-0472">Membrane</keyword>
<proteinExistence type="inferred from homology"/>
<accession>A0A2H0YRT0</accession>
<evidence type="ECO:0000313" key="10">
    <source>
        <dbReference type="Proteomes" id="UP000228711"/>
    </source>
</evidence>
<evidence type="ECO:0000256" key="2">
    <source>
        <dbReference type="ARBA" id="ARBA00022475"/>
    </source>
</evidence>
<keyword evidence="4 7" id="KW-1133">Transmembrane helix</keyword>
<evidence type="ECO:0000256" key="6">
    <source>
        <dbReference type="ARBA" id="ARBA00038076"/>
    </source>
</evidence>
<comment type="caution">
    <text evidence="9">The sequence shown here is derived from an EMBL/GenBank/DDBJ whole genome shotgun (WGS) entry which is preliminary data.</text>
</comment>
<keyword evidence="3 7" id="KW-0812">Transmembrane</keyword>
<dbReference type="InterPro" id="IPR050250">
    <property type="entry name" value="Macrolide_Exporter_MacB"/>
</dbReference>
<dbReference type="GO" id="GO:0022857">
    <property type="term" value="F:transmembrane transporter activity"/>
    <property type="evidence" value="ECO:0007669"/>
    <property type="project" value="TreeGrafter"/>
</dbReference>
<evidence type="ECO:0000313" key="9">
    <source>
        <dbReference type="EMBL" id="PIS41198.1"/>
    </source>
</evidence>
<organism evidence="9 10">
    <name type="scientific">Candidatus Kerfeldbacteria bacterium CG08_land_8_20_14_0_20_42_7</name>
    <dbReference type="NCBI Taxonomy" id="2014245"/>
    <lineage>
        <taxon>Bacteria</taxon>
        <taxon>Candidatus Kerfeldiibacteriota</taxon>
    </lineage>
</organism>
<evidence type="ECO:0000256" key="5">
    <source>
        <dbReference type="ARBA" id="ARBA00023136"/>
    </source>
</evidence>
<comment type="similarity">
    <text evidence="6">Belongs to the ABC-4 integral membrane protein family.</text>
</comment>
<dbReference type="Proteomes" id="UP000228711">
    <property type="component" value="Unassembled WGS sequence"/>
</dbReference>
<evidence type="ECO:0000256" key="3">
    <source>
        <dbReference type="ARBA" id="ARBA00022692"/>
    </source>
</evidence>
<reference evidence="10" key="1">
    <citation type="submission" date="2017-09" db="EMBL/GenBank/DDBJ databases">
        <title>Depth-based differentiation of microbial function through sediment-hosted aquifers and enrichment of novel symbionts in the deep terrestrial subsurface.</title>
        <authorList>
            <person name="Probst A.J."/>
            <person name="Ladd B."/>
            <person name="Jarett J.K."/>
            <person name="Geller-Mcgrath D.E."/>
            <person name="Sieber C.M.K."/>
            <person name="Emerson J.B."/>
            <person name="Anantharaman K."/>
            <person name="Thomas B.C."/>
            <person name="Malmstrom R."/>
            <person name="Stieglmeier M."/>
            <person name="Klingl A."/>
            <person name="Woyke T."/>
            <person name="Ryan C.M."/>
            <person name="Banfield J.F."/>
        </authorList>
    </citation>
    <scope>NUCLEOTIDE SEQUENCE [LARGE SCALE GENOMIC DNA]</scope>
</reference>
<feature type="transmembrane region" description="Helical" evidence="7">
    <location>
        <begin position="116"/>
        <end position="137"/>
    </location>
</feature>
<evidence type="ECO:0000256" key="7">
    <source>
        <dbReference type="SAM" id="Phobius"/>
    </source>
</evidence>
<evidence type="ECO:0000259" key="8">
    <source>
        <dbReference type="Pfam" id="PF02687"/>
    </source>
</evidence>
<evidence type="ECO:0000256" key="4">
    <source>
        <dbReference type="ARBA" id="ARBA00022989"/>
    </source>
</evidence>
<dbReference type="PANTHER" id="PTHR30572">
    <property type="entry name" value="MEMBRANE COMPONENT OF TRANSPORTER-RELATED"/>
    <property type="match status" value="1"/>
</dbReference>
<feature type="transmembrane region" description="Helical" evidence="7">
    <location>
        <begin position="32"/>
        <end position="56"/>
    </location>
</feature>
<dbReference type="GO" id="GO:0005886">
    <property type="term" value="C:plasma membrane"/>
    <property type="evidence" value="ECO:0007669"/>
    <property type="project" value="UniProtKB-SubCell"/>
</dbReference>
<sequence>MMNNHEIKDYSVLTQEDLVGVFDSVFGMLSSAILGITAISLIVGGIGIMNIMLVSVTEHTREIGLRKAVGATAGSILIQFLTEAIVLSFIGGIIGYALSVLAGIIATNFIGFSIPITLNAILLAFGVSIGVGVVFGVTPAIRAAKKHPIDALRYE</sequence>
<protein>
    <recommendedName>
        <fullName evidence="8">ABC3 transporter permease C-terminal domain-containing protein</fullName>
    </recommendedName>
</protein>
<dbReference type="PANTHER" id="PTHR30572:SF4">
    <property type="entry name" value="ABC TRANSPORTER PERMEASE YTRF"/>
    <property type="match status" value="1"/>
</dbReference>
<gene>
    <name evidence="9" type="ORF">COT25_04430</name>
</gene>
<keyword evidence="2" id="KW-1003">Cell membrane</keyword>
<dbReference type="AlphaFoldDB" id="A0A2H0YRT0"/>
<feature type="domain" description="ABC3 transporter permease C-terminal" evidence="8">
    <location>
        <begin position="36"/>
        <end position="148"/>
    </location>
</feature>
<dbReference type="EMBL" id="PEXV01000141">
    <property type="protein sequence ID" value="PIS41198.1"/>
    <property type="molecule type" value="Genomic_DNA"/>
</dbReference>
<evidence type="ECO:0000256" key="1">
    <source>
        <dbReference type="ARBA" id="ARBA00004651"/>
    </source>
</evidence>
<dbReference type="Pfam" id="PF02687">
    <property type="entry name" value="FtsX"/>
    <property type="match status" value="1"/>
</dbReference>
<name>A0A2H0YRT0_9BACT</name>